<evidence type="ECO:0000256" key="2">
    <source>
        <dbReference type="ARBA" id="ARBA00022630"/>
    </source>
</evidence>
<keyword evidence="8" id="KW-1185">Reference proteome</keyword>
<keyword evidence="3" id="KW-0274">FAD</keyword>
<dbReference type="KEGG" id="ppai:E1956_28535"/>
<dbReference type="InterPro" id="IPR000172">
    <property type="entry name" value="GMC_OxRdtase_N"/>
</dbReference>
<evidence type="ECO:0000256" key="4">
    <source>
        <dbReference type="ARBA" id="ARBA00023002"/>
    </source>
</evidence>
<reference evidence="7 8" key="1">
    <citation type="submission" date="2019-03" db="EMBL/GenBank/DDBJ databases">
        <title>Paraburkholderia sp. 7MH5, isolated from subtropical forest soil.</title>
        <authorList>
            <person name="Gao Z.-H."/>
            <person name="Qiu L.-H."/>
        </authorList>
    </citation>
    <scope>NUCLEOTIDE SEQUENCE [LARGE SCALE GENOMIC DNA]</scope>
    <source>
        <strain evidence="7 8">7MH5</strain>
    </source>
</reference>
<dbReference type="RefSeq" id="WP_134755530.1">
    <property type="nucleotide sequence ID" value="NZ_CP038150.1"/>
</dbReference>
<organism evidence="7 8">
    <name type="scientific">Paraburkholderia pallida</name>
    <dbReference type="NCBI Taxonomy" id="2547399"/>
    <lineage>
        <taxon>Bacteria</taxon>
        <taxon>Pseudomonadati</taxon>
        <taxon>Pseudomonadota</taxon>
        <taxon>Betaproteobacteria</taxon>
        <taxon>Burkholderiales</taxon>
        <taxon>Burkholderiaceae</taxon>
        <taxon>Paraburkholderia</taxon>
    </lineage>
</organism>
<dbReference type="SUPFAM" id="SSF54373">
    <property type="entry name" value="FAD-linked reductases, C-terminal domain"/>
    <property type="match status" value="1"/>
</dbReference>
<dbReference type="Pfam" id="PF00732">
    <property type="entry name" value="GMC_oxred_N"/>
    <property type="match status" value="1"/>
</dbReference>
<dbReference type="AlphaFoldDB" id="A0A4P7D1U5"/>
<evidence type="ECO:0000256" key="3">
    <source>
        <dbReference type="ARBA" id="ARBA00022827"/>
    </source>
</evidence>
<dbReference type="PANTHER" id="PTHR46056">
    <property type="entry name" value="LONG-CHAIN-ALCOHOL OXIDASE"/>
    <property type="match status" value="1"/>
</dbReference>
<evidence type="ECO:0000256" key="1">
    <source>
        <dbReference type="ARBA" id="ARBA00010790"/>
    </source>
</evidence>
<name>A0A4P7D1U5_9BURK</name>
<keyword evidence="2" id="KW-0285">Flavoprotein</keyword>
<dbReference type="InterPro" id="IPR036188">
    <property type="entry name" value="FAD/NAD-bd_sf"/>
</dbReference>
<dbReference type="EMBL" id="CP038150">
    <property type="protein sequence ID" value="QBR01167.1"/>
    <property type="molecule type" value="Genomic_DNA"/>
</dbReference>
<dbReference type="OrthoDB" id="9787779at2"/>
<dbReference type="SUPFAM" id="SSF51905">
    <property type="entry name" value="FAD/NAD(P)-binding domain"/>
    <property type="match status" value="1"/>
</dbReference>
<protein>
    <submittedName>
        <fullName evidence="7">GMC family oxidoreductase</fullName>
    </submittedName>
</protein>
<feature type="domain" description="Glucose-methanol-choline oxidoreductase N-terminal" evidence="5">
    <location>
        <begin position="282"/>
        <end position="400"/>
    </location>
</feature>
<evidence type="ECO:0000259" key="6">
    <source>
        <dbReference type="Pfam" id="PF05199"/>
    </source>
</evidence>
<sequence>MSTADVDFIVVGTGGGGGTLSWMLARAGYKVVVLEQGADWSLPKEESGNDFDLAMQDEYRFQQQKPDGKRQPRGDYNTFRPVDGMQAKPMSSNMIGGWTGTTLGGGSNLWGGWAVRALPVDFRLRDHYSKTGQLKQFEAWGYSVADWPVSYNEMEPFFNVTEAMLAVNGDRGLMNEALTGSAWYKSLSQTNPELESYGHWTSAFPYPSPPYPQKPVGQFFSEGAKANGMHPLPIPTALVNPALNGYRTREELAKALETMNGRHGTFWAQPAEKLWSDRIRDACNMCGFCEDFICWGSNAPKSGVFSTTLVEMRDLPEHADIRTNAKVYEVLYDSRLRRASGVRYLDISDPDNPKKVEVRSKYVVLSCGAVQSARLLLMSGPPEGLGNRFGNVGRNVMFHLFNLSASVTLPEQYQGLLHPELGNIGSTTCYDDYFIPGDKSGQWWKMGILTAAEKKNPLHGAVNTLNSGAIGMDMLRQMDAYTRQLDLRTTGDDHPMPNNRVTLDPEYVDEYGFPVARITRSFGEHEQLIFRLMQSRFQKIFEHYKKIGIQVTNSDPQLLTLFGDHQLGTCRMGDDPRTSVLDRNCRMHEVPNVFVVDTSCFPSALGVNPMATAMANALRVGTWMIESLKKGSELN</sequence>
<comment type="similarity">
    <text evidence="1">Belongs to the GMC oxidoreductase family.</text>
</comment>
<accession>A0A4P7D1U5</accession>
<feature type="domain" description="Glucose-methanol-choline oxidoreductase C-terminal" evidence="6">
    <location>
        <begin position="497"/>
        <end position="617"/>
    </location>
</feature>
<dbReference type="Gene3D" id="3.50.50.60">
    <property type="entry name" value="FAD/NAD(P)-binding domain"/>
    <property type="match status" value="2"/>
</dbReference>
<dbReference type="GO" id="GO:0016614">
    <property type="term" value="F:oxidoreductase activity, acting on CH-OH group of donors"/>
    <property type="evidence" value="ECO:0007669"/>
    <property type="project" value="InterPro"/>
</dbReference>
<evidence type="ECO:0000313" key="7">
    <source>
        <dbReference type="EMBL" id="QBR01167.1"/>
    </source>
</evidence>
<gene>
    <name evidence="7" type="ORF">E1956_28535</name>
</gene>
<evidence type="ECO:0000313" key="8">
    <source>
        <dbReference type="Proteomes" id="UP000295727"/>
    </source>
</evidence>
<proteinExistence type="inferred from homology"/>
<dbReference type="InterPro" id="IPR007867">
    <property type="entry name" value="GMC_OxRtase_C"/>
</dbReference>
<dbReference type="Proteomes" id="UP000295727">
    <property type="component" value="Chromosome 3"/>
</dbReference>
<dbReference type="Pfam" id="PF05199">
    <property type="entry name" value="GMC_oxred_C"/>
    <property type="match status" value="1"/>
</dbReference>
<dbReference type="PANTHER" id="PTHR46056:SF12">
    <property type="entry name" value="LONG-CHAIN-ALCOHOL OXIDASE"/>
    <property type="match status" value="1"/>
</dbReference>
<keyword evidence="4" id="KW-0560">Oxidoreductase</keyword>
<dbReference type="GO" id="GO:0050660">
    <property type="term" value="F:flavin adenine dinucleotide binding"/>
    <property type="evidence" value="ECO:0007669"/>
    <property type="project" value="InterPro"/>
</dbReference>
<evidence type="ECO:0000259" key="5">
    <source>
        <dbReference type="Pfam" id="PF00732"/>
    </source>
</evidence>